<dbReference type="Proteomes" id="UP001056634">
    <property type="component" value="Segment"/>
</dbReference>
<accession>A0A9E7N408</accession>
<name>A0A9E7N408_9CAUD</name>
<evidence type="ECO:0000313" key="2">
    <source>
        <dbReference type="Proteomes" id="UP001056634"/>
    </source>
</evidence>
<keyword evidence="2" id="KW-1185">Reference proteome</keyword>
<proteinExistence type="predicted"/>
<sequence length="213" mass="23467">MTDSAVGHYLRCPANILHGPFATLAERDAYSDGLTMARAVWLDGPFGLDPSDVVEEPGPVSPIFAHDADGNTLDMVVAWAVPADAAVARYVLAQAVGDDGRSGLTWFRLNNGDLILGVYPRGATYEQTEANQHRDDLPLPIPLEALEHVTLHPPTWPIARLKDGYHSCVNHTLQLATTSFMREEMMRKNADIVRVTPTTVAAMRRRYLENFTS</sequence>
<evidence type="ECO:0000313" key="1">
    <source>
        <dbReference type="EMBL" id="UTC28635.1"/>
    </source>
</evidence>
<gene>
    <name evidence="1" type="ORF">MARCHEWKA_01220</name>
</gene>
<reference evidence="1" key="1">
    <citation type="submission" date="2022-04" db="EMBL/GenBank/DDBJ databases">
        <authorList>
            <person name="Friedrich I."/>
            <person name="Schneider D."/>
            <person name="Poehlein A."/>
            <person name="Hertel R."/>
            <person name="Daniel R."/>
        </authorList>
    </citation>
    <scope>NUCLEOTIDE SEQUENCE</scope>
</reference>
<dbReference type="EMBL" id="ON529851">
    <property type="protein sequence ID" value="UTC28635.1"/>
    <property type="molecule type" value="Genomic_DNA"/>
</dbReference>
<organism evidence="1 2">
    <name type="scientific">Brevundimonas phage vB_BpoS-Marchewka</name>
    <dbReference type="NCBI Taxonomy" id="2948604"/>
    <lineage>
        <taxon>Viruses</taxon>
        <taxon>Duplodnaviria</taxon>
        <taxon>Heunggongvirae</taxon>
        <taxon>Uroviricota</taxon>
        <taxon>Caudoviricetes</taxon>
        <taxon>Jeanschmidtviridae</taxon>
        <taxon>Marchewkavirus</taxon>
        <taxon>Marchewkavirus marchewka</taxon>
    </lineage>
</organism>
<protein>
    <submittedName>
        <fullName evidence="1">Uncharacterized protein</fullName>
    </submittedName>
</protein>